<feature type="signal peptide" evidence="1">
    <location>
        <begin position="1"/>
        <end position="18"/>
    </location>
</feature>
<dbReference type="Pfam" id="PF12192">
    <property type="entry name" value="CBP"/>
    <property type="match status" value="1"/>
</dbReference>
<organism evidence="3 4">
    <name type="scientific">Mycena maculata</name>
    <dbReference type="NCBI Taxonomy" id="230809"/>
    <lineage>
        <taxon>Eukaryota</taxon>
        <taxon>Fungi</taxon>
        <taxon>Dikarya</taxon>
        <taxon>Basidiomycota</taxon>
        <taxon>Agaricomycotina</taxon>
        <taxon>Agaricomycetes</taxon>
        <taxon>Agaricomycetidae</taxon>
        <taxon>Agaricales</taxon>
        <taxon>Marasmiineae</taxon>
        <taxon>Mycenaceae</taxon>
        <taxon>Mycena</taxon>
    </lineage>
</organism>
<proteinExistence type="predicted"/>
<protein>
    <recommendedName>
        <fullName evidence="2">Fungal calcium binding protein domain-containing protein</fullName>
    </recommendedName>
</protein>
<gene>
    <name evidence="3" type="ORF">DFH07DRAFT_946703</name>
</gene>
<dbReference type="AlphaFoldDB" id="A0AAD7HJY7"/>
<comment type="caution">
    <text evidence="3">The sequence shown here is derived from an EMBL/GenBank/DDBJ whole genome shotgun (WGS) entry which is preliminary data.</text>
</comment>
<dbReference type="Proteomes" id="UP001215280">
    <property type="component" value="Unassembled WGS sequence"/>
</dbReference>
<evidence type="ECO:0000313" key="3">
    <source>
        <dbReference type="EMBL" id="KAJ7722440.1"/>
    </source>
</evidence>
<evidence type="ECO:0000259" key="2">
    <source>
        <dbReference type="Pfam" id="PF12192"/>
    </source>
</evidence>
<keyword evidence="1" id="KW-0732">Signal</keyword>
<reference evidence="3" key="1">
    <citation type="submission" date="2023-03" db="EMBL/GenBank/DDBJ databases">
        <title>Massive genome expansion in bonnet fungi (Mycena s.s.) driven by repeated elements and novel gene families across ecological guilds.</title>
        <authorList>
            <consortium name="Lawrence Berkeley National Laboratory"/>
            <person name="Harder C.B."/>
            <person name="Miyauchi S."/>
            <person name="Viragh M."/>
            <person name="Kuo A."/>
            <person name="Thoen E."/>
            <person name="Andreopoulos B."/>
            <person name="Lu D."/>
            <person name="Skrede I."/>
            <person name="Drula E."/>
            <person name="Henrissat B."/>
            <person name="Morin E."/>
            <person name="Kohler A."/>
            <person name="Barry K."/>
            <person name="LaButti K."/>
            <person name="Morin E."/>
            <person name="Salamov A."/>
            <person name="Lipzen A."/>
            <person name="Mereny Z."/>
            <person name="Hegedus B."/>
            <person name="Baldrian P."/>
            <person name="Stursova M."/>
            <person name="Weitz H."/>
            <person name="Taylor A."/>
            <person name="Grigoriev I.V."/>
            <person name="Nagy L.G."/>
            <person name="Martin F."/>
            <person name="Kauserud H."/>
        </authorList>
    </citation>
    <scope>NUCLEOTIDE SEQUENCE</scope>
    <source>
        <strain evidence="3">CBHHK188m</strain>
    </source>
</reference>
<dbReference type="InterPro" id="IPR022013">
    <property type="entry name" value="CBP"/>
</dbReference>
<name>A0AAD7HJY7_9AGAR</name>
<dbReference type="EMBL" id="JARJLG010000258">
    <property type="protein sequence ID" value="KAJ7722440.1"/>
    <property type="molecule type" value="Genomic_DNA"/>
</dbReference>
<keyword evidence="4" id="KW-1185">Reference proteome</keyword>
<evidence type="ECO:0000313" key="4">
    <source>
        <dbReference type="Proteomes" id="UP001215280"/>
    </source>
</evidence>
<sequence length="146" mass="14798">MQFSLVALFAVLATGVAAAPTPLAFRQTCDIASCVVDLAPSVVSCASAAAQLGVDPVSDASCLIAAAKDVVELPASCNGCLAQFGVSDAASGVANCAESSGAITFKSVAKKLCRDQTPKVDDKNRLSFDAHLSSPLSSTNEMSLKE</sequence>
<evidence type="ECO:0000256" key="1">
    <source>
        <dbReference type="SAM" id="SignalP"/>
    </source>
</evidence>
<feature type="chain" id="PRO_5042025154" description="Fungal calcium binding protein domain-containing protein" evidence="1">
    <location>
        <begin position="19"/>
        <end position="146"/>
    </location>
</feature>
<feature type="domain" description="Fungal calcium binding protein" evidence="2">
    <location>
        <begin position="27"/>
        <end position="80"/>
    </location>
</feature>
<dbReference type="Gene3D" id="1.10.1740.120">
    <property type="match status" value="1"/>
</dbReference>
<accession>A0AAD7HJY7</accession>